<accession>A0A8H5F8W9</accession>
<sequence length="291" mass="31338">MAISSLCNGSEPYMTTLYPPLQLCIALNAGFVSLMHPDALTVTLTPTTTGTTGLVCSDHPSDGRARASVSCDLSFQICSSCRFHADSPDTDSRARPTPPHRDASQNLNVCVNRWTTHSAKPHYIMRKGRGLGDSVIITRTMTGSGPFHETRAGSIAIVKLIAEVLRGMTTTSVRRTGKSDSKVETGNLRPDVLSPTPASDSAIKPRSPSDTIHPTTLPILVTPYRVLPNRPPERRNEAETHLPTLPTSPCRLFRRSFDSAHLSATISSHRLVLVLSRPSPVGARQGSAPSS</sequence>
<feature type="compositionally biased region" description="Basic and acidic residues" evidence="1">
    <location>
        <begin position="231"/>
        <end position="240"/>
    </location>
</feature>
<reference evidence="2 3" key="1">
    <citation type="journal article" date="2020" name="ISME J.">
        <title>Uncovering the hidden diversity of litter-decomposition mechanisms in mushroom-forming fungi.</title>
        <authorList>
            <person name="Floudas D."/>
            <person name="Bentzer J."/>
            <person name="Ahren D."/>
            <person name="Johansson T."/>
            <person name="Persson P."/>
            <person name="Tunlid A."/>
        </authorList>
    </citation>
    <scope>NUCLEOTIDE SEQUENCE [LARGE SCALE GENOMIC DNA]</scope>
    <source>
        <strain evidence="2 3">CBS 101986</strain>
    </source>
</reference>
<organism evidence="2 3">
    <name type="scientific">Psilocybe cf. subviscida</name>
    <dbReference type="NCBI Taxonomy" id="2480587"/>
    <lineage>
        <taxon>Eukaryota</taxon>
        <taxon>Fungi</taxon>
        <taxon>Dikarya</taxon>
        <taxon>Basidiomycota</taxon>
        <taxon>Agaricomycotina</taxon>
        <taxon>Agaricomycetes</taxon>
        <taxon>Agaricomycetidae</taxon>
        <taxon>Agaricales</taxon>
        <taxon>Agaricineae</taxon>
        <taxon>Strophariaceae</taxon>
        <taxon>Psilocybe</taxon>
    </lineage>
</organism>
<feature type="region of interest" description="Disordered" evidence="1">
    <location>
        <begin position="85"/>
        <end position="104"/>
    </location>
</feature>
<dbReference type="Proteomes" id="UP000567179">
    <property type="component" value="Unassembled WGS sequence"/>
</dbReference>
<evidence type="ECO:0000256" key="1">
    <source>
        <dbReference type="SAM" id="MobiDB-lite"/>
    </source>
</evidence>
<proteinExistence type="predicted"/>
<dbReference type="AlphaFoldDB" id="A0A8H5F8W9"/>
<feature type="region of interest" description="Disordered" evidence="1">
    <location>
        <begin position="172"/>
        <end position="247"/>
    </location>
</feature>
<protein>
    <submittedName>
        <fullName evidence="2">Uncharacterized protein</fullName>
    </submittedName>
</protein>
<gene>
    <name evidence="2" type="ORF">D9619_013634</name>
</gene>
<dbReference type="EMBL" id="JAACJJ010000006">
    <property type="protein sequence ID" value="KAF5328105.1"/>
    <property type="molecule type" value="Genomic_DNA"/>
</dbReference>
<evidence type="ECO:0000313" key="2">
    <source>
        <dbReference type="EMBL" id="KAF5328105.1"/>
    </source>
</evidence>
<feature type="compositionally biased region" description="Basic and acidic residues" evidence="1">
    <location>
        <begin position="85"/>
        <end position="103"/>
    </location>
</feature>
<comment type="caution">
    <text evidence="2">The sequence shown here is derived from an EMBL/GenBank/DDBJ whole genome shotgun (WGS) entry which is preliminary data.</text>
</comment>
<evidence type="ECO:0000313" key="3">
    <source>
        <dbReference type="Proteomes" id="UP000567179"/>
    </source>
</evidence>
<name>A0A8H5F8W9_9AGAR</name>
<keyword evidence="3" id="KW-1185">Reference proteome</keyword>